<organism evidence="2 3">
    <name type="scientific">Lachnospira pectinoschiza</name>
    <dbReference type="NCBI Taxonomy" id="28052"/>
    <lineage>
        <taxon>Bacteria</taxon>
        <taxon>Bacillati</taxon>
        <taxon>Bacillota</taxon>
        <taxon>Clostridia</taxon>
        <taxon>Lachnospirales</taxon>
        <taxon>Lachnospiraceae</taxon>
        <taxon>Lachnospira</taxon>
    </lineage>
</organism>
<evidence type="ECO:0000256" key="1">
    <source>
        <dbReference type="SAM" id="Coils"/>
    </source>
</evidence>
<evidence type="ECO:0008006" key="4">
    <source>
        <dbReference type="Google" id="ProtNLM"/>
    </source>
</evidence>
<keyword evidence="1" id="KW-0175">Coiled coil</keyword>
<gene>
    <name evidence="2" type="ORF">SAMN05216544_1548</name>
</gene>
<keyword evidence="3" id="KW-1185">Reference proteome</keyword>
<dbReference type="Proteomes" id="UP000187651">
    <property type="component" value="Unassembled WGS sequence"/>
</dbReference>
<feature type="coiled-coil region" evidence="1">
    <location>
        <begin position="68"/>
        <end position="109"/>
    </location>
</feature>
<dbReference type="OrthoDB" id="9798495at2"/>
<reference evidence="3" key="1">
    <citation type="submission" date="2016-10" db="EMBL/GenBank/DDBJ databases">
        <authorList>
            <person name="Varghese N."/>
            <person name="Submissions S."/>
        </authorList>
    </citation>
    <scope>NUCLEOTIDE SEQUENCE [LARGE SCALE GENOMIC DNA]</scope>
    <source>
        <strain evidence="3">M83</strain>
    </source>
</reference>
<proteinExistence type="predicted"/>
<name>A0A1G9XL10_9FIRM</name>
<dbReference type="RefSeq" id="WP_051195361.1">
    <property type="nucleotide sequence ID" value="NZ_FNHZ01000004.1"/>
</dbReference>
<dbReference type="EMBL" id="FNHZ01000004">
    <property type="protein sequence ID" value="SDM97464.1"/>
    <property type="molecule type" value="Genomic_DNA"/>
</dbReference>
<protein>
    <recommendedName>
        <fullName evidence="4">FlgN protein</fullName>
    </recommendedName>
</protein>
<evidence type="ECO:0000313" key="2">
    <source>
        <dbReference type="EMBL" id="SDM97464.1"/>
    </source>
</evidence>
<evidence type="ECO:0000313" key="3">
    <source>
        <dbReference type="Proteomes" id="UP000187651"/>
    </source>
</evidence>
<accession>A0A1G9XL10</accession>
<dbReference type="AlphaFoldDB" id="A0A1G9XL10"/>
<sequence>MENYLEIMKDSLKKKIKVLEKIEELDRVQTELFSADPFDEEKTRASFEEKGKYINELDRLDAGFQSLFNKMKDQLDGKKDQYKEEIKEMQSLIRRVTELSVTIESQEKRNKDLATKRFNSMRKEISNAKRSTSLAKQYYSAMNNVLNVDPQFMDSKS</sequence>